<proteinExistence type="predicted"/>
<accession>X1EX74</accession>
<sequence length="88" mass="9565">MVERSCSEIDNSGRKISNPIVLVLGSAVVTFSVLSLFFVPMWDGRSSLEVISEMLSSQDVVVGMGDEPPAEPPDDPVTNPRWVSPSWS</sequence>
<organism evidence="3">
    <name type="scientific">marine sediment metagenome</name>
    <dbReference type="NCBI Taxonomy" id="412755"/>
    <lineage>
        <taxon>unclassified sequences</taxon>
        <taxon>metagenomes</taxon>
        <taxon>ecological metagenomes</taxon>
    </lineage>
</organism>
<feature type="non-terminal residue" evidence="3">
    <location>
        <position position="88"/>
    </location>
</feature>
<dbReference type="EMBL" id="BART01035314">
    <property type="protein sequence ID" value="GAH13223.1"/>
    <property type="molecule type" value="Genomic_DNA"/>
</dbReference>
<feature type="transmembrane region" description="Helical" evidence="2">
    <location>
        <begin position="20"/>
        <end position="39"/>
    </location>
</feature>
<dbReference type="AlphaFoldDB" id="X1EX74"/>
<feature type="region of interest" description="Disordered" evidence="1">
    <location>
        <begin position="62"/>
        <end position="88"/>
    </location>
</feature>
<evidence type="ECO:0000256" key="1">
    <source>
        <dbReference type="SAM" id="MobiDB-lite"/>
    </source>
</evidence>
<keyword evidence="2" id="KW-0472">Membrane</keyword>
<gene>
    <name evidence="3" type="ORF">S01H4_60040</name>
</gene>
<keyword evidence="2" id="KW-1133">Transmembrane helix</keyword>
<evidence type="ECO:0000313" key="3">
    <source>
        <dbReference type="EMBL" id="GAH13223.1"/>
    </source>
</evidence>
<reference evidence="3" key="1">
    <citation type="journal article" date="2014" name="Front. Microbiol.">
        <title>High frequency of phylogenetically diverse reductive dehalogenase-homologous genes in deep subseafloor sedimentary metagenomes.</title>
        <authorList>
            <person name="Kawai M."/>
            <person name="Futagami T."/>
            <person name="Toyoda A."/>
            <person name="Takaki Y."/>
            <person name="Nishi S."/>
            <person name="Hori S."/>
            <person name="Arai W."/>
            <person name="Tsubouchi T."/>
            <person name="Morono Y."/>
            <person name="Uchiyama I."/>
            <person name="Ito T."/>
            <person name="Fujiyama A."/>
            <person name="Inagaki F."/>
            <person name="Takami H."/>
        </authorList>
    </citation>
    <scope>NUCLEOTIDE SEQUENCE</scope>
    <source>
        <strain evidence="3">Expedition CK06-06</strain>
    </source>
</reference>
<keyword evidence="2" id="KW-0812">Transmembrane</keyword>
<evidence type="ECO:0000256" key="2">
    <source>
        <dbReference type="SAM" id="Phobius"/>
    </source>
</evidence>
<protein>
    <submittedName>
        <fullName evidence="3">Uncharacterized protein</fullName>
    </submittedName>
</protein>
<name>X1EX74_9ZZZZ</name>
<comment type="caution">
    <text evidence="3">The sequence shown here is derived from an EMBL/GenBank/DDBJ whole genome shotgun (WGS) entry which is preliminary data.</text>
</comment>